<evidence type="ECO:0000256" key="6">
    <source>
        <dbReference type="ARBA" id="ARBA00022763"/>
    </source>
</evidence>
<evidence type="ECO:0000256" key="4">
    <source>
        <dbReference type="ARBA" id="ARBA00022705"/>
    </source>
</evidence>
<dbReference type="RefSeq" id="WP_161869578.1">
    <property type="nucleotide sequence ID" value="NZ_MAEI02000001.1"/>
</dbReference>
<name>A0ABV0F0G7_9ENTE</name>
<gene>
    <name evidence="13" type="ORF">BAU18_000335</name>
</gene>
<dbReference type="PRINTS" id="PR00502">
    <property type="entry name" value="NUDIXFAMILY"/>
</dbReference>
<sequence length="135" mass="15124">MTKAINVVGAVLIRDGKVLCARRGPGRSLAYFWEFPGGKLEADETPEEALSRELKEELKIEVVIEPEVFEDASYTYDFGTVHMKTLICHLKSGEPVLTEHVDLKWLVPSQLEQLEWAPVDIPTVKKLVGQGDIYG</sequence>
<keyword evidence="14" id="KW-1185">Reference proteome</keyword>
<protein>
    <recommendedName>
        <fullName evidence="11">8-oxo-dGTP diphosphatase</fullName>
        <ecNumber evidence="11">3.6.1.55</ecNumber>
    </recommendedName>
</protein>
<evidence type="ECO:0000256" key="8">
    <source>
        <dbReference type="ARBA" id="ARBA00022842"/>
    </source>
</evidence>
<evidence type="ECO:0000259" key="12">
    <source>
        <dbReference type="PROSITE" id="PS51462"/>
    </source>
</evidence>
<keyword evidence="7" id="KW-0378">Hydrolase</keyword>
<keyword evidence="8" id="KW-0460">Magnesium</keyword>
<comment type="caution">
    <text evidence="13">The sequence shown here is derived from an EMBL/GenBank/DDBJ whole genome shotgun (WGS) entry which is preliminary data.</text>
</comment>
<evidence type="ECO:0000256" key="9">
    <source>
        <dbReference type="ARBA" id="ARBA00023204"/>
    </source>
</evidence>
<evidence type="ECO:0000313" key="14">
    <source>
        <dbReference type="Proteomes" id="UP001429357"/>
    </source>
</evidence>
<feature type="domain" description="Nudix hydrolase" evidence="12">
    <location>
        <begin position="3"/>
        <end position="128"/>
    </location>
</feature>
<dbReference type="EMBL" id="MAEI02000001">
    <property type="protein sequence ID" value="MEO1780784.1"/>
    <property type="molecule type" value="Genomic_DNA"/>
</dbReference>
<reference evidence="14" key="1">
    <citation type="submission" date="2016-06" db="EMBL/GenBank/DDBJ databases">
        <title>Four novel species of enterococci isolated from chicken manure.</title>
        <authorList>
            <person name="Van Tyne D."/>
        </authorList>
    </citation>
    <scope>NUCLEOTIDE SEQUENCE [LARGE SCALE GENOMIC DNA]</scope>
    <source>
        <strain evidence="14">JM9A</strain>
    </source>
</reference>
<keyword evidence="6" id="KW-0227">DNA damage</keyword>
<dbReference type="CDD" id="cd03425">
    <property type="entry name" value="NUDIX_MutT_NudA_like"/>
    <property type="match status" value="1"/>
</dbReference>
<keyword evidence="9" id="KW-0234">DNA repair</keyword>
<accession>A0ABV0F0G7</accession>
<evidence type="ECO:0000256" key="5">
    <source>
        <dbReference type="ARBA" id="ARBA00022723"/>
    </source>
</evidence>
<dbReference type="SUPFAM" id="SSF55811">
    <property type="entry name" value="Nudix"/>
    <property type="match status" value="1"/>
</dbReference>
<evidence type="ECO:0000256" key="2">
    <source>
        <dbReference type="ARBA" id="ARBA00005582"/>
    </source>
</evidence>
<evidence type="ECO:0000256" key="11">
    <source>
        <dbReference type="ARBA" id="ARBA00038905"/>
    </source>
</evidence>
<keyword evidence="3" id="KW-0515">Mutator protein</keyword>
<evidence type="ECO:0000256" key="3">
    <source>
        <dbReference type="ARBA" id="ARBA00022457"/>
    </source>
</evidence>
<evidence type="ECO:0000313" key="13">
    <source>
        <dbReference type="EMBL" id="MEO1780784.1"/>
    </source>
</evidence>
<dbReference type="InterPro" id="IPR047127">
    <property type="entry name" value="MutT-like"/>
</dbReference>
<evidence type="ECO:0000256" key="1">
    <source>
        <dbReference type="ARBA" id="ARBA00001946"/>
    </source>
</evidence>
<dbReference type="Gene3D" id="3.90.79.10">
    <property type="entry name" value="Nucleoside Triphosphate Pyrophosphohydrolase"/>
    <property type="match status" value="1"/>
</dbReference>
<dbReference type="Proteomes" id="UP001429357">
    <property type="component" value="Unassembled WGS sequence"/>
</dbReference>
<keyword evidence="4" id="KW-0235">DNA replication</keyword>
<evidence type="ECO:0000256" key="10">
    <source>
        <dbReference type="ARBA" id="ARBA00035861"/>
    </source>
</evidence>
<dbReference type="Pfam" id="PF00293">
    <property type="entry name" value="NUDIX"/>
    <property type="match status" value="1"/>
</dbReference>
<dbReference type="PANTHER" id="PTHR47707">
    <property type="entry name" value="8-OXO-DGTP DIPHOSPHATASE"/>
    <property type="match status" value="1"/>
</dbReference>
<evidence type="ECO:0000256" key="7">
    <source>
        <dbReference type="ARBA" id="ARBA00022801"/>
    </source>
</evidence>
<dbReference type="InterPro" id="IPR015797">
    <property type="entry name" value="NUDIX_hydrolase-like_dom_sf"/>
</dbReference>
<comment type="similarity">
    <text evidence="2">Belongs to the Nudix hydrolase family.</text>
</comment>
<dbReference type="InterPro" id="IPR020476">
    <property type="entry name" value="Nudix_hydrolase"/>
</dbReference>
<dbReference type="PROSITE" id="PS51462">
    <property type="entry name" value="NUDIX"/>
    <property type="match status" value="1"/>
</dbReference>
<keyword evidence="5" id="KW-0479">Metal-binding</keyword>
<dbReference type="EC" id="3.6.1.55" evidence="11"/>
<reference evidence="13 14" key="2">
    <citation type="submission" date="2024-02" db="EMBL/GenBank/DDBJ databases">
        <title>The Genome Sequence of Enterococcus diestrammenae JM9A.</title>
        <authorList>
            <person name="Earl A."/>
            <person name="Manson A."/>
            <person name="Gilmore M."/>
            <person name="Sanders J."/>
            <person name="Shea T."/>
            <person name="Howe W."/>
            <person name="Livny J."/>
            <person name="Cuomo C."/>
            <person name="Neafsey D."/>
            <person name="Birren B."/>
        </authorList>
    </citation>
    <scope>NUCLEOTIDE SEQUENCE [LARGE SCALE GENOMIC DNA]</scope>
    <source>
        <strain evidence="13 14">JM9A</strain>
    </source>
</reference>
<comment type="catalytic activity">
    <reaction evidence="10">
        <text>8-oxo-dGTP + H2O = 8-oxo-dGMP + diphosphate + H(+)</text>
        <dbReference type="Rhea" id="RHEA:31575"/>
        <dbReference type="ChEBI" id="CHEBI:15377"/>
        <dbReference type="ChEBI" id="CHEBI:15378"/>
        <dbReference type="ChEBI" id="CHEBI:33019"/>
        <dbReference type="ChEBI" id="CHEBI:63224"/>
        <dbReference type="ChEBI" id="CHEBI:77896"/>
        <dbReference type="EC" id="3.6.1.55"/>
    </reaction>
</comment>
<dbReference type="PANTHER" id="PTHR47707:SF1">
    <property type="entry name" value="NUDIX HYDROLASE FAMILY PROTEIN"/>
    <property type="match status" value="1"/>
</dbReference>
<organism evidence="13 14">
    <name type="scientific">Enterococcus diestrammenae</name>
    <dbReference type="NCBI Taxonomy" id="1155073"/>
    <lineage>
        <taxon>Bacteria</taxon>
        <taxon>Bacillati</taxon>
        <taxon>Bacillota</taxon>
        <taxon>Bacilli</taxon>
        <taxon>Lactobacillales</taxon>
        <taxon>Enterococcaceae</taxon>
        <taxon>Enterococcus</taxon>
    </lineage>
</organism>
<comment type="cofactor">
    <cofactor evidence="1">
        <name>Mg(2+)</name>
        <dbReference type="ChEBI" id="CHEBI:18420"/>
    </cofactor>
</comment>
<dbReference type="InterPro" id="IPR000086">
    <property type="entry name" value="NUDIX_hydrolase_dom"/>
</dbReference>
<proteinExistence type="inferred from homology"/>